<protein>
    <submittedName>
        <fullName evidence="8">RND efflux transporter, MFP subunit</fullName>
    </submittedName>
</protein>
<comment type="similarity">
    <text evidence="2">Belongs to the membrane fusion protein (MFP) (TC 8.A.1) family.</text>
</comment>
<dbReference type="SUPFAM" id="SSF111369">
    <property type="entry name" value="HlyD-like secretion proteins"/>
    <property type="match status" value="1"/>
</dbReference>
<feature type="domain" description="Multidrug resistance protein MdtA-like alpha-helical hairpin" evidence="4">
    <location>
        <begin position="111"/>
        <end position="180"/>
    </location>
</feature>
<dbReference type="GO" id="GO:0046677">
    <property type="term" value="P:response to antibiotic"/>
    <property type="evidence" value="ECO:0007669"/>
    <property type="project" value="TreeGrafter"/>
</dbReference>
<dbReference type="InterPro" id="IPR058626">
    <property type="entry name" value="MdtA-like_b-barrel"/>
</dbReference>
<dbReference type="AlphaFoldDB" id="A0A2P9HBE9"/>
<feature type="chain" id="PRO_5015194711" evidence="3">
    <location>
        <begin position="38"/>
        <end position="398"/>
    </location>
</feature>
<dbReference type="Pfam" id="PF25917">
    <property type="entry name" value="BSH_RND"/>
    <property type="match status" value="1"/>
</dbReference>
<dbReference type="Gene3D" id="2.40.50.100">
    <property type="match status" value="1"/>
</dbReference>
<evidence type="ECO:0000259" key="4">
    <source>
        <dbReference type="Pfam" id="PF25876"/>
    </source>
</evidence>
<dbReference type="PANTHER" id="PTHR30158:SF3">
    <property type="entry name" value="MULTIDRUG EFFLUX PUMP SUBUNIT ACRA-RELATED"/>
    <property type="match status" value="1"/>
</dbReference>
<feature type="domain" description="Multidrug resistance protein MdtA-like barrel-sandwich hybrid" evidence="5">
    <location>
        <begin position="70"/>
        <end position="213"/>
    </location>
</feature>
<feature type="domain" description="Multidrug resistance protein MdtA-like beta-barrel" evidence="6">
    <location>
        <begin position="217"/>
        <end position="307"/>
    </location>
</feature>
<comment type="subcellular location">
    <subcellularLocation>
        <location evidence="1">Cell envelope</location>
    </subcellularLocation>
</comment>
<dbReference type="GO" id="GO:0005886">
    <property type="term" value="C:plasma membrane"/>
    <property type="evidence" value="ECO:0007669"/>
    <property type="project" value="TreeGrafter"/>
</dbReference>
<dbReference type="Gene3D" id="2.40.30.170">
    <property type="match status" value="1"/>
</dbReference>
<accession>A0A2P9HBE9</accession>
<evidence type="ECO:0000259" key="5">
    <source>
        <dbReference type="Pfam" id="PF25917"/>
    </source>
</evidence>
<dbReference type="InterPro" id="IPR058627">
    <property type="entry name" value="MdtA-like_C"/>
</dbReference>
<evidence type="ECO:0000313" key="9">
    <source>
        <dbReference type="Proteomes" id="UP000008070"/>
    </source>
</evidence>
<dbReference type="GO" id="GO:0030313">
    <property type="term" value="C:cell envelope"/>
    <property type="evidence" value="ECO:0007669"/>
    <property type="project" value="UniProtKB-SubCell"/>
</dbReference>
<dbReference type="Proteomes" id="UP000008070">
    <property type="component" value="Chromosome"/>
</dbReference>
<dbReference type="InterPro" id="IPR058624">
    <property type="entry name" value="MdtA-like_HH"/>
</dbReference>
<dbReference type="Pfam" id="PF25876">
    <property type="entry name" value="HH_MFP_RND"/>
    <property type="match status" value="1"/>
</dbReference>
<reference evidence="9" key="1">
    <citation type="journal article" date="2009" name="PLoS ONE">
        <title>Methylobacterium genome sequences: a reference blueprint to investigate microbial metabolism of C1 compounds from natural and industrial sources.</title>
        <authorList>
            <person name="Vuilleumier S."/>
            <person name="Chistoserdova L."/>
            <person name="Lee M.-C."/>
            <person name="Bringel F."/>
            <person name="Lajus A."/>
            <person name="Zhou Y."/>
            <person name="Gourion B."/>
            <person name="Barbe V."/>
            <person name="Chang J."/>
            <person name="Cruveiller S."/>
            <person name="Dossat C."/>
            <person name="Gillett W."/>
            <person name="Gruffaz C."/>
            <person name="Haugen E."/>
            <person name="Hourcade E."/>
            <person name="Levy R."/>
            <person name="Mangenot S."/>
            <person name="Muller E."/>
            <person name="Nadalig T."/>
            <person name="Pagni M."/>
            <person name="Penny C."/>
            <person name="Peyraud R."/>
            <person name="Robinson D.G."/>
            <person name="Roche D."/>
            <person name="Rouy Z."/>
            <person name="Saenampechek C."/>
            <person name="Salvignol G."/>
            <person name="Vallenet D."/>
            <person name="Wu Z."/>
            <person name="Marx C.J."/>
            <person name="Vorholt J.A."/>
            <person name="Olson M.V."/>
            <person name="Kaul R."/>
            <person name="Weissenbach J."/>
            <person name="Medigue C."/>
            <person name="Lidstrom M.E."/>
        </authorList>
    </citation>
    <scope>NUCLEOTIDE SEQUENCE [LARGE SCALE GENOMIC DNA]</scope>
    <source>
        <strain evidence="9">DSM 6343 / CIP 106787 / DM4</strain>
    </source>
</reference>
<dbReference type="Gene3D" id="2.40.420.20">
    <property type="match status" value="1"/>
</dbReference>
<evidence type="ECO:0000256" key="1">
    <source>
        <dbReference type="ARBA" id="ARBA00004196"/>
    </source>
</evidence>
<dbReference type="EMBL" id="FP103042">
    <property type="protein sequence ID" value="SPK01959.1"/>
    <property type="molecule type" value="Genomic_DNA"/>
</dbReference>
<dbReference type="GO" id="GO:0022857">
    <property type="term" value="F:transmembrane transporter activity"/>
    <property type="evidence" value="ECO:0007669"/>
    <property type="project" value="InterPro"/>
</dbReference>
<gene>
    <name evidence="8" type="ORF">METD_I0255</name>
</gene>
<name>A0A2P9HBE9_METED</name>
<evidence type="ECO:0000256" key="2">
    <source>
        <dbReference type="ARBA" id="ARBA00009477"/>
    </source>
</evidence>
<dbReference type="NCBIfam" id="TIGR01730">
    <property type="entry name" value="RND_mfp"/>
    <property type="match status" value="1"/>
</dbReference>
<evidence type="ECO:0000256" key="3">
    <source>
        <dbReference type="SAM" id="SignalP"/>
    </source>
</evidence>
<keyword evidence="3" id="KW-0732">Signal</keyword>
<dbReference type="PANTHER" id="PTHR30158">
    <property type="entry name" value="ACRA/E-RELATED COMPONENT OF DRUG EFFLUX TRANSPORTER"/>
    <property type="match status" value="1"/>
</dbReference>
<dbReference type="InterPro" id="IPR006143">
    <property type="entry name" value="RND_pump_MFP"/>
</dbReference>
<proteinExistence type="inferred from homology"/>
<feature type="domain" description="Multidrug resistance protein MdtA-like C-terminal permuted SH3" evidence="7">
    <location>
        <begin position="312"/>
        <end position="373"/>
    </location>
</feature>
<evidence type="ECO:0000313" key="8">
    <source>
        <dbReference type="EMBL" id="SPK01959.1"/>
    </source>
</evidence>
<dbReference type="Pfam" id="PF25944">
    <property type="entry name" value="Beta-barrel_RND"/>
    <property type="match status" value="1"/>
</dbReference>
<dbReference type="RefSeq" id="WP_244413907.1">
    <property type="nucleotide sequence ID" value="NC_012988.1"/>
</dbReference>
<feature type="signal peptide" evidence="3">
    <location>
        <begin position="1"/>
        <end position="37"/>
    </location>
</feature>
<dbReference type="GeneID" id="72987623"/>
<dbReference type="Gene3D" id="1.10.287.470">
    <property type="entry name" value="Helix hairpin bin"/>
    <property type="match status" value="1"/>
</dbReference>
<evidence type="ECO:0000259" key="7">
    <source>
        <dbReference type="Pfam" id="PF25967"/>
    </source>
</evidence>
<evidence type="ECO:0000259" key="6">
    <source>
        <dbReference type="Pfam" id="PF25944"/>
    </source>
</evidence>
<dbReference type="Pfam" id="PF25967">
    <property type="entry name" value="RND-MFP_C"/>
    <property type="match status" value="1"/>
</dbReference>
<sequence length="398" mass="42558">MSRMLDRSRTIRTRRGRALVFAAVLLAGTGPATTAFAGDAAAAPEVGIVTVEPRPVTLIKELPGRVTPMRIAEVRPRVSGIIVERAFQQGSVVKKGEVLYRIDPLPFEVELESAKAALARAEASLFQASRQEDRLRTLLSGQTTTQAQYDLALSAERQAEAEVASQKAAVKRAQINLDYATIRAPITGRIGRALVTEGALVGQNEATHLATIQQLDPIYADFTQSVTELNQLKRDLATGRLRQVSPDAARVRLLFDDGTTYPQAGRLLFSDVTVDPGTGKVTLRGEFPNPQADLLPGTYVRVQIEEGISARAVTLPRQAVQRNNAGGSEVFVINNAGRAVLQPVRTGRTLGDQVVIEDGLQAGNRVVVEGFQKFVPGGAVTPVPWSASAAASAGAVQN</sequence>
<dbReference type="InterPro" id="IPR058625">
    <property type="entry name" value="MdtA-like_BSH"/>
</dbReference>
<organism evidence="8 9">
    <name type="scientific">Methylorubrum extorquens (strain DSM 6343 / CIP 106787 / DM4)</name>
    <name type="common">Methylobacterium extorquens</name>
    <dbReference type="NCBI Taxonomy" id="661410"/>
    <lineage>
        <taxon>Bacteria</taxon>
        <taxon>Pseudomonadati</taxon>
        <taxon>Pseudomonadota</taxon>
        <taxon>Alphaproteobacteria</taxon>
        <taxon>Hyphomicrobiales</taxon>
        <taxon>Methylobacteriaceae</taxon>
        <taxon>Methylorubrum</taxon>
    </lineage>
</organism>